<gene>
    <name evidence="2" type="ORF">N0V87_009379</name>
</gene>
<dbReference type="CDD" id="cd19357">
    <property type="entry name" value="TenA_E_At3g16990-like"/>
    <property type="match status" value="1"/>
</dbReference>
<sequence length="406" mass="45394">PKAHPGTLGAFHTHATGRHVAKMHQLVRLENHFSKDNMVQHHPGAFISKANIDPTDMPWALTTHLLSISIPQFKRTTTAPFLARAAQGQLPKPLIAEWLANDRLYIQGYISLAENLVCIIEQTSTATRATATTVDIESIESRLLRWLDAAILNVKREFDWFDEMTAAYSLTAPAPSSSQKSLGVQRFEALFSQLSCSRPNEFLPWLEGAVCLFSTEKVYYEAWSWARKQDRRRSADGASRRSRSRSPNPETLDYSKDLDGGAMRKEFIPNWSNKNFMMFVETLERIINEGVGEAVGRDDKRWQEVKQRADAVWQATLDAEEAFWPDVDGSFGTSTAGGRNSLEVPGASNSANGTNESYNGTEVRGMLGAKEGSLLEPNTRTYDRNERTLAGEQQTTYIPHLGNVNV</sequence>
<proteinExistence type="predicted"/>
<dbReference type="InterPro" id="IPR053261">
    <property type="entry name" value="Polyketide-peptide_reg"/>
</dbReference>
<evidence type="ECO:0008006" key="4">
    <source>
        <dbReference type="Google" id="ProtNLM"/>
    </source>
</evidence>
<dbReference type="Gene3D" id="1.20.910.10">
    <property type="entry name" value="Heme oxygenase-like"/>
    <property type="match status" value="1"/>
</dbReference>
<name>A0A9W9BV76_9PLEO</name>
<dbReference type="SUPFAM" id="SSF48613">
    <property type="entry name" value="Heme oxygenase-like"/>
    <property type="match status" value="1"/>
</dbReference>
<dbReference type="InterPro" id="IPR016084">
    <property type="entry name" value="Haem_Oase-like_multi-hlx"/>
</dbReference>
<feature type="compositionally biased region" description="Polar residues" evidence="1">
    <location>
        <begin position="347"/>
        <end position="359"/>
    </location>
</feature>
<evidence type="ECO:0000256" key="1">
    <source>
        <dbReference type="SAM" id="MobiDB-lite"/>
    </source>
</evidence>
<dbReference type="OrthoDB" id="37730at2759"/>
<dbReference type="EMBL" id="JAPEUV010000160">
    <property type="protein sequence ID" value="KAJ4331151.1"/>
    <property type="molecule type" value="Genomic_DNA"/>
</dbReference>
<evidence type="ECO:0000313" key="2">
    <source>
        <dbReference type="EMBL" id="KAJ4331151.1"/>
    </source>
</evidence>
<organism evidence="2 3">
    <name type="scientific">Didymella glomerata</name>
    <dbReference type="NCBI Taxonomy" id="749621"/>
    <lineage>
        <taxon>Eukaryota</taxon>
        <taxon>Fungi</taxon>
        <taxon>Dikarya</taxon>
        <taxon>Ascomycota</taxon>
        <taxon>Pezizomycotina</taxon>
        <taxon>Dothideomycetes</taxon>
        <taxon>Pleosporomycetidae</taxon>
        <taxon>Pleosporales</taxon>
        <taxon>Pleosporineae</taxon>
        <taxon>Didymellaceae</taxon>
        <taxon>Didymella</taxon>
    </lineage>
</organism>
<dbReference type="AlphaFoldDB" id="A0A9W9BV76"/>
<dbReference type="PANTHER" id="PTHR41813:SF2">
    <property type="entry name" value="REGULATOR PAB1642, PUTATIVE (AFU_ORTHOLOGUE AFUA_3G11955)-RELATED"/>
    <property type="match status" value="1"/>
</dbReference>
<dbReference type="Proteomes" id="UP001140562">
    <property type="component" value="Unassembled WGS sequence"/>
</dbReference>
<protein>
    <recommendedName>
        <fullName evidence="4">Heme oxygenase-like protein</fullName>
    </recommendedName>
</protein>
<feature type="region of interest" description="Disordered" evidence="1">
    <location>
        <begin position="334"/>
        <end position="359"/>
    </location>
</feature>
<evidence type="ECO:0000313" key="3">
    <source>
        <dbReference type="Proteomes" id="UP001140562"/>
    </source>
</evidence>
<accession>A0A9W9BV76</accession>
<reference evidence="2" key="1">
    <citation type="submission" date="2022-10" db="EMBL/GenBank/DDBJ databases">
        <title>Tapping the CABI collections for fungal endophytes: first genome assemblies for Collariella, Neodidymelliopsis, Ascochyta clinopodiicola, Didymella pomorum, Didymosphaeria variabile, Neocosmospora piperis and Neocucurbitaria cava.</title>
        <authorList>
            <person name="Hill R."/>
        </authorList>
    </citation>
    <scope>NUCLEOTIDE SEQUENCE</scope>
    <source>
        <strain evidence="2">IMI 360193</strain>
    </source>
</reference>
<dbReference type="PANTHER" id="PTHR41813">
    <property type="entry name" value="REGULATOR PAB1642, PUTATIVE (AFU_ORTHOLOGUE AFUA_3G11955)-RELATED"/>
    <property type="match status" value="1"/>
</dbReference>
<keyword evidence="3" id="KW-1185">Reference proteome</keyword>
<feature type="non-terminal residue" evidence="2">
    <location>
        <position position="1"/>
    </location>
</feature>
<feature type="region of interest" description="Disordered" evidence="1">
    <location>
        <begin position="234"/>
        <end position="257"/>
    </location>
</feature>
<comment type="caution">
    <text evidence="2">The sequence shown here is derived from an EMBL/GenBank/DDBJ whole genome shotgun (WGS) entry which is preliminary data.</text>
</comment>